<sequence length="94" mass="10849">MAKNYTERNLYARQKAERFQEKGKEKSQWPLGENCTPDPRTYAVKQTPGKRGFHHHTNDDEGFSPRPSPNGVYLRVVYCTKKGVCTLSLGLRDY</sequence>
<feature type="region of interest" description="Disordered" evidence="1">
    <location>
        <begin position="17"/>
        <end position="67"/>
    </location>
</feature>
<accession>A0A8X6KN61</accession>
<dbReference type="AlphaFoldDB" id="A0A8X6KN61"/>
<feature type="compositionally biased region" description="Basic and acidic residues" evidence="1">
    <location>
        <begin position="17"/>
        <end position="27"/>
    </location>
</feature>
<name>A0A8X6KN61_TRICU</name>
<comment type="caution">
    <text evidence="2">The sequence shown here is derived from an EMBL/GenBank/DDBJ whole genome shotgun (WGS) entry which is preliminary data.</text>
</comment>
<dbReference type="EMBL" id="BMAO01012009">
    <property type="protein sequence ID" value="GFQ78346.1"/>
    <property type="molecule type" value="Genomic_DNA"/>
</dbReference>
<evidence type="ECO:0000313" key="3">
    <source>
        <dbReference type="Proteomes" id="UP000887116"/>
    </source>
</evidence>
<evidence type="ECO:0000313" key="2">
    <source>
        <dbReference type="EMBL" id="GFQ78346.1"/>
    </source>
</evidence>
<evidence type="ECO:0000256" key="1">
    <source>
        <dbReference type="SAM" id="MobiDB-lite"/>
    </source>
</evidence>
<organism evidence="2 3">
    <name type="scientific">Trichonephila clavata</name>
    <name type="common">Joro spider</name>
    <name type="synonym">Nephila clavata</name>
    <dbReference type="NCBI Taxonomy" id="2740835"/>
    <lineage>
        <taxon>Eukaryota</taxon>
        <taxon>Metazoa</taxon>
        <taxon>Ecdysozoa</taxon>
        <taxon>Arthropoda</taxon>
        <taxon>Chelicerata</taxon>
        <taxon>Arachnida</taxon>
        <taxon>Araneae</taxon>
        <taxon>Araneomorphae</taxon>
        <taxon>Entelegynae</taxon>
        <taxon>Araneoidea</taxon>
        <taxon>Nephilidae</taxon>
        <taxon>Trichonephila</taxon>
    </lineage>
</organism>
<keyword evidence="3" id="KW-1185">Reference proteome</keyword>
<proteinExistence type="predicted"/>
<dbReference type="Proteomes" id="UP000887116">
    <property type="component" value="Unassembled WGS sequence"/>
</dbReference>
<reference evidence="2" key="1">
    <citation type="submission" date="2020-07" db="EMBL/GenBank/DDBJ databases">
        <title>Multicomponent nature underlies the extraordinary mechanical properties of spider dragline silk.</title>
        <authorList>
            <person name="Kono N."/>
            <person name="Nakamura H."/>
            <person name="Mori M."/>
            <person name="Yoshida Y."/>
            <person name="Ohtoshi R."/>
            <person name="Malay A.D."/>
            <person name="Moran D.A.P."/>
            <person name="Tomita M."/>
            <person name="Numata K."/>
            <person name="Arakawa K."/>
        </authorList>
    </citation>
    <scope>NUCLEOTIDE SEQUENCE</scope>
</reference>
<protein>
    <submittedName>
        <fullName evidence="2">Uncharacterized protein</fullName>
    </submittedName>
</protein>
<gene>
    <name evidence="2" type="ORF">TNCT_347511</name>
</gene>